<dbReference type="Gene3D" id="3.60.15.10">
    <property type="entry name" value="Ribonuclease Z/Hydroxyacylglutathione hydrolase-like"/>
    <property type="match status" value="1"/>
</dbReference>
<dbReference type="SUPFAM" id="SSF56281">
    <property type="entry name" value="Metallo-hydrolase/oxidoreductase"/>
    <property type="match status" value="1"/>
</dbReference>
<dbReference type="EMBL" id="DWWT01000076">
    <property type="protein sequence ID" value="HJC07207.1"/>
    <property type="molecule type" value="Genomic_DNA"/>
</dbReference>
<reference evidence="1" key="1">
    <citation type="journal article" date="2021" name="PeerJ">
        <title>Extensive microbial diversity within the chicken gut microbiome revealed by metagenomics and culture.</title>
        <authorList>
            <person name="Gilroy R."/>
            <person name="Ravi A."/>
            <person name="Getino M."/>
            <person name="Pursley I."/>
            <person name="Horton D.L."/>
            <person name="Alikhan N.F."/>
            <person name="Baker D."/>
            <person name="Gharbi K."/>
            <person name="Hall N."/>
            <person name="Watson M."/>
            <person name="Adriaenssens E.M."/>
            <person name="Foster-Nyarko E."/>
            <person name="Jarju S."/>
            <person name="Secka A."/>
            <person name="Antonio M."/>
            <person name="Oren A."/>
            <person name="Chaudhuri R.R."/>
            <person name="La Ragione R."/>
            <person name="Hildebrand F."/>
            <person name="Pallen M.J."/>
        </authorList>
    </citation>
    <scope>NUCLEOTIDE SEQUENCE</scope>
    <source>
        <strain evidence="1">CHK180-15479</strain>
    </source>
</reference>
<reference evidence="1" key="2">
    <citation type="submission" date="2021-04" db="EMBL/GenBank/DDBJ databases">
        <authorList>
            <person name="Gilroy R."/>
        </authorList>
    </citation>
    <scope>NUCLEOTIDE SEQUENCE</scope>
    <source>
        <strain evidence="1">CHK180-15479</strain>
    </source>
</reference>
<accession>A0A9D2SJ31</accession>
<comment type="caution">
    <text evidence="1">The sequence shown here is derived from an EMBL/GenBank/DDBJ whole genome shotgun (WGS) entry which is preliminary data.</text>
</comment>
<dbReference type="AlphaFoldDB" id="A0A9D2SJ31"/>
<organism evidence="1 2">
    <name type="scientific">Candidatus Enterocloster excrementipullorum</name>
    <dbReference type="NCBI Taxonomy" id="2838559"/>
    <lineage>
        <taxon>Bacteria</taxon>
        <taxon>Bacillati</taxon>
        <taxon>Bacillota</taxon>
        <taxon>Clostridia</taxon>
        <taxon>Lachnospirales</taxon>
        <taxon>Lachnospiraceae</taxon>
        <taxon>Enterocloster</taxon>
    </lineage>
</organism>
<dbReference type="Proteomes" id="UP000823910">
    <property type="component" value="Unassembled WGS sequence"/>
</dbReference>
<protein>
    <submittedName>
        <fullName evidence="1">MBL fold metallo-hydrolase</fullName>
    </submittedName>
</protein>
<proteinExistence type="predicted"/>
<name>A0A9D2SJ31_9FIRM</name>
<evidence type="ECO:0000313" key="1">
    <source>
        <dbReference type="EMBL" id="HJC07207.1"/>
    </source>
</evidence>
<dbReference type="PANTHER" id="PTHR39189">
    <property type="entry name" value="UPF0173 METAL-DEPENDENT HYDROLASE YTKL"/>
    <property type="match status" value="1"/>
</dbReference>
<dbReference type="InterPro" id="IPR036866">
    <property type="entry name" value="RibonucZ/Hydroxyglut_hydro"/>
</dbReference>
<evidence type="ECO:0000313" key="2">
    <source>
        <dbReference type="Proteomes" id="UP000823910"/>
    </source>
</evidence>
<dbReference type="Pfam" id="PF13483">
    <property type="entry name" value="Lactamase_B_3"/>
    <property type="match status" value="1"/>
</dbReference>
<gene>
    <name evidence="1" type="ORF">H9704_13870</name>
</gene>
<sequence length="197" mass="21686">MAEILFQGHGSFRVTAGDGTVIYIDPYAGEGYDIPADMILVSHEHSDHNQVDLVTRKAGGRILRAGDFLKEGVYREIAQKGIVIRGVQAYNKNHPRSSCVGFLMYADGKKLYFAGDTSRTEAMEKELAAEHIDYAFLPIDGIYNMGPAEASACAGLIRARHTIPVHMAPGKLFDQTAAEQFEAEGRIILRPGEKICW</sequence>
<dbReference type="PANTHER" id="PTHR39189:SF1">
    <property type="entry name" value="UPF0173 METAL-DEPENDENT HYDROLASE YTKL"/>
    <property type="match status" value="1"/>
</dbReference>